<comment type="caution">
    <text evidence="5">The sequence shown here is derived from an EMBL/GenBank/DDBJ whole genome shotgun (WGS) entry which is preliminary data.</text>
</comment>
<dbReference type="InterPro" id="IPR011041">
    <property type="entry name" value="Quinoprot_gluc/sorb_DH_b-prop"/>
</dbReference>
<dbReference type="Pfam" id="PF07995">
    <property type="entry name" value="GSDH"/>
    <property type="match status" value="1"/>
</dbReference>
<dbReference type="Gene3D" id="2.120.10.30">
    <property type="entry name" value="TolB, C-terminal domain"/>
    <property type="match status" value="1"/>
</dbReference>
<evidence type="ECO:0000313" key="5">
    <source>
        <dbReference type="EMBL" id="MDT0557517.1"/>
    </source>
</evidence>
<evidence type="ECO:0000256" key="1">
    <source>
        <dbReference type="ARBA" id="ARBA00022729"/>
    </source>
</evidence>
<keyword evidence="6" id="KW-1185">Reference proteome</keyword>
<accession>A0ABU2YHL7</accession>
<keyword evidence="1 2" id="KW-0732">Signal</keyword>
<feature type="signal peptide" evidence="2">
    <location>
        <begin position="1"/>
        <end position="18"/>
    </location>
</feature>
<proteinExistence type="predicted"/>
<dbReference type="Pfam" id="PF18962">
    <property type="entry name" value="Por_Secre_tail"/>
    <property type="match status" value="1"/>
</dbReference>
<evidence type="ECO:0000259" key="3">
    <source>
        <dbReference type="Pfam" id="PF07995"/>
    </source>
</evidence>
<dbReference type="PANTHER" id="PTHR19328:SF75">
    <property type="entry name" value="ALDOSE SUGAR DEHYDROGENASE YLII"/>
    <property type="match status" value="1"/>
</dbReference>
<dbReference type="InterPro" id="IPR012938">
    <property type="entry name" value="Glc/Sorbosone_DH"/>
</dbReference>
<reference evidence="5 6" key="1">
    <citation type="submission" date="2023-09" db="EMBL/GenBank/DDBJ databases">
        <authorList>
            <person name="Rey-Velasco X."/>
        </authorList>
    </citation>
    <scope>NUCLEOTIDE SEQUENCE [LARGE SCALE GENOMIC DNA]</scope>
    <source>
        <strain evidence="5 6">W332</strain>
    </source>
</reference>
<name>A0ABU2YHL7_9FLAO</name>
<evidence type="ECO:0000313" key="6">
    <source>
        <dbReference type="Proteomes" id="UP001259492"/>
    </source>
</evidence>
<protein>
    <submittedName>
        <fullName evidence="5">PQQ-dependent sugar dehydrogenase</fullName>
    </submittedName>
</protein>
<dbReference type="PANTHER" id="PTHR19328">
    <property type="entry name" value="HEDGEHOG-INTERACTING PROTEIN"/>
    <property type="match status" value="1"/>
</dbReference>
<sequence>MKKLLILLLGLFCSYNFAQTVELEAFANGLVRPVNIKNAGDDRLFVVEQQGSISIVNSDGTVNSAPFLTITDRVGAIGGIGDERGFLGLAFHPNYATNGFFYVNYINSSGDTVVSRFSRLSPTSADPNSEVNLLTINQPFANHNGGDMAFGPDGYLYISVGDGGSAEDPQNNGQRLNTLLGKILRIDVDTAENGNNYGIPNDNPFVSDPNALDEIWAYGIRNAWKFSFDRANDDVWIADVGQYDIEEMNRVPFSETSVGLNYGWRCYEGNDPFNTSGCPSAGTLTFPVAQYSHFGDGDFKCSITGGYRYRGTEFTNMQGLYFFADYCSDEIGYLTENGGNWNRTFLSQAGTNRWTAFGEDSNGEIYVAGIVSGSIFKIIDTALSIDENDLNSISIHPNPSNAFVNFEFQNTQLTIIRIIDLQGKFVKEINVSGLQNYTLDVQSIAKGVYFAEIEASNGNSVSKKLIIN</sequence>
<dbReference type="SUPFAM" id="SSF50952">
    <property type="entry name" value="Soluble quinoprotein glucose dehydrogenase"/>
    <property type="match status" value="1"/>
</dbReference>
<organism evidence="5 6">
    <name type="scientific">Microcosmobacter mediterraneus</name>
    <dbReference type="NCBI Taxonomy" id="3075607"/>
    <lineage>
        <taxon>Bacteria</taxon>
        <taxon>Pseudomonadati</taxon>
        <taxon>Bacteroidota</taxon>
        <taxon>Flavobacteriia</taxon>
        <taxon>Flavobacteriales</taxon>
        <taxon>Flavobacteriaceae</taxon>
        <taxon>Microcosmobacter</taxon>
    </lineage>
</organism>
<gene>
    <name evidence="5" type="ORF">RM697_02580</name>
</gene>
<evidence type="ECO:0000259" key="4">
    <source>
        <dbReference type="Pfam" id="PF18962"/>
    </source>
</evidence>
<feature type="domain" description="Secretion system C-terminal sorting" evidence="4">
    <location>
        <begin position="395"/>
        <end position="467"/>
    </location>
</feature>
<feature type="domain" description="Glucose/Sorbosone dehydrogenase" evidence="3">
    <location>
        <begin position="32"/>
        <end position="367"/>
    </location>
</feature>
<dbReference type="Proteomes" id="UP001259492">
    <property type="component" value="Unassembled WGS sequence"/>
</dbReference>
<dbReference type="NCBIfam" id="TIGR04183">
    <property type="entry name" value="Por_Secre_tail"/>
    <property type="match status" value="1"/>
</dbReference>
<dbReference type="InterPro" id="IPR011042">
    <property type="entry name" value="6-blade_b-propeller_TolB-like"/>
</dbReference>
<dbReference type="InterPro" id="IPR026444">
    <property type="entry name" value="Secre_tail"/>
</dbReference>
<dbReference type="RefSeq" id="WP_311426281.1">
    <property type="nucleotide sequence ID" value="NZ_JAVRIA010000001.1"/>
</dbReference>
<evidence type="ECO:0000256" key="2">
    <source>
        <dbReference type="SAM" id="SignalP"/>
    </source>
</evidence>
<feature type="chain" id="PRO_5046943857" evidence="2">
    <location>
        <begin position="19"/>
        <end position="468"/>
    </location>
</feature>
<dbReference type="EMBL" id="JAVRIA010000001">
    <property type="protein sequence ID" value="MDT0557517.1"/>
    <property type="molecule type" value="Genomic_DNA"/>
</dbReference>